<feature type="transmembrane region" description="Helical" evidence="5">
    <location>
        <begin position="37"/>
        <end position="55"/>
    </location>
</feature>
<reference evidence="6 7" key="1">
    <citation type="journal article" date="2015" name="Nature">
        <title>rRNA introns, odd ribosomes, and small enigmatic genomes across a large radiation of phyla.</title>
        <authorList>
            <person name="Brown C.T."/>
            <person name="Hug L.A."/>
            <person name="Thomas B.C."/>
            <person name="Sharon I."/>
            <person name="Castelle C.J."/>
            <person name="Singh A."/>
            <person name="Wilkins M.J."/>
            <person name="Williams K.H."/>
            <person name="Banfield J.F."/>
        </authorList>
    </citation>
    <scope>NUCLEOTIDE SEQUENCE [LARGE SCALE GENOMIC DNA]</scope>
</reference>
<gene>
    <name evidence="6" type="ORF">UR61_C0047G0002</name>
</gene>
<dbReference type="EMBL" id="LBPV01000047">
    <property type="protein sequence ID" value="KKP64360.1"/>
    <property type="molecule type" value="Genomic_DNA"/>
</dbReference>
<sequence length="150" mass="17107">MIAKISNITSISVESLTTFFYGLFLILIGLFYPVISLIFFAGFLILLDIITGVWASKKRGEEFDSKKLSRSLSKAIMYPFAIILAHLCERFLTEIPFVKGVTFLLIVVEGKSLDENMKDILGFSFFKYIKAFLIDGKKGLFKEMDKKKHK</sequence>
<evidence type="ECO:0000256" key="1">
    <source>
        <dbReference type="ARBA" id="ARBA00004141"/>
    </source>
</evidence>
<name>A0A0G0DMR7_9BACT</name>
<dbReference type="Pfam" id="PF05105">
    <property type="entry name" value="Phage_holin_4_1"/>
    <property type="match status" value="1"/>
</dbReference>
<accession>A0A0G0DMR7</accession>
<feature type="transmembrane region" description="Helical" evidence="5">
    <location>
        <begin position="12"/>
        <end position="31"/>
    </location>
</feature>
<dbReference type="Proteomes" id="UP000033866">
    <property type="component" value="Unassembled WGS sequence"/>
</dbReference>
<evidence type="ECO:0000313" key="6">
    <source>
        <dbReference type="EMBL" id="KKP64360.1"/>
    </source>
</evidence>
<dbReference type="PATRIC" id="fig|1619093.3.peg.455"/>
<evidence type="ECO:0000313" key="7">
    <source>
        <dbReference type="Proteomes" id="UP000033866"/>
    </source>
</evidence>
<evidence type="ECO:0008006" key="8">
    <source>
        <dbReference type="Google" id="ProtNLM"/>
    </source>
</evidence>
<keyword evidence="2 5" id="KW-0812">Transmembrane</keyword>
<organism evidence="6 7">
    <name type="scientific">candidate division WS6 bacterium GW2011_GWE1_34_7</name>
    <dbReference type="NCBI Taxonomy" id="1619093"/>
    <lineage>
        <taxon>Bacteria</taxon>
        <taxon>Candidatus Dojkabacteria</taxon>
    </lineage>
</organism>
<dbReference type="AlphaFoldDB" id="A0A0G0DMR7"/>
<evidence type="ECO:0000256" key="5">
    <source>
        <dbReference type="SAM" id="Phobius"/>
    </source>
</evidence>
<evidence type="ECO:0000256" key="3">
    <source>
        <dbReference type="ARBA" id="ARBA00022989"/>
    </source>
</evidence>
<comment type="subcellular location">
    <subcellularLocation>
        <location evidence="1">Membrane</location>
        <topology evidence="1">Multi-pass membrane protein</topology>
    </subcellularLocation>
</comment>
<keyword evidence="3 5" id="KW-1133">Transmembrane helix</keyword>
<evidence type="ECO:0000256" key="4">
    <source>
        <dbReference type="ARBA" id="ARBA00023136"/>
    </source>
</evidence>
<protein>
    <recommendedName>
        <fullName evidence="8">Holin</fullName>
    </recommendedName>
</protein>
<dbReference type="InterPro" id="IPR006480">
    <property type="entry name" value="Phage_holin_4_1"/>
</dbReference>
<evidence type="ECO:0000256" key="2">
    <source>
        <dbReference type="ARBA" id="ARBA00022692"/>
    </source>
</evidence>
<proteinExistence type="predicted"/>
<dbReference type="GO" id="GO:0016020">
    <property type="term" value="C:membrane"/>
    <property type="evidence" value="ECO:0007669"/>
    <property type="project" value="UniProtKB-SubCell"/>
</dbReference>
<comment type="caution">
    <text evidence="6">The sequence shown here is derived from an EMBL/GenBank/DDBJ whole genome shotgun (WGS) entry which is preliminary data.</text>
</comment>
<keyword evidence="4 5" id="KW-0472">Membrane</keyword>